<dbReference type="Gene3D" id="3.30.930.10">
    <property type="entry name" value="Bira Bifunctional Protein, Domain 2"/>
    <property type="match status" value="1"/>
</dbReference>
<dbReference type="InterPro" id="IPR004523">
    <property type="entry name" value="Asp-tRNA_synthase_2"/>
</dbReference>
<evidence type="ECO:0000256" key="1">
    <source>
        <dbReference type="ARBA" id="ARBA00022490"/>
    </source>
</evidence>
<sequence>MIGRLLIYIFNQLKKRYQPLLEIVRDQYPSTDFMYTEEPLILKYQTGIEMLNEVGIEVGDLEDLSTPNEKLLGKLVRDKYQTDFYILDKYPLKVRPFYTMPDPYDYVFCLQNHLEF</sequence>
<dbReference type="SUPFAM" id="SSF55681">
    <property type="entry name" value="Class II aaRS and biotin synthetases"/>
    <property type="match status" value="1"/>
</dbReference>
<keyword evidence="1" id="KW-0963">Cytoplasm</keyword>
<dbReference type="AlphaFoldDB" id="A0A6G3MI79"/>
<dbReference type="PANTHER" id="PTHR43450">
    <property type="entry name" value="ASPARTYL-TRNA SYNTHETASE"/>
    <property type="match status" value="1"/>
</dbReference>
<dbReference type="GO" id="GO:0005524">
    <property type="term" value="F:ATP binding"/>
    <property type="evidence" value="ECO:0007669"/>
    <property type="project" value="InterPro"/>
</dbReference>
<reference evidence="2" key="1">
    <citation type="submission" date="2018-11" db="EMBL/GenBank/DDBJ databases">
        <title>Henneguya salminicola genome and transcriptome.</title>
        <authorList>
            <person name="Yahalomi D."/>
            <person name="Atkinson S.D."/>
            <person name="Neuhof M."/>
            <person name="Chang E.S."/>
            <person name="Philippe H."/>
            <person name="Cartwright P."/>
            <person name="Bartholomew J.L."/>
            <person name="Huchon D."/>
        </authorList>
    </citation>
    <scope>NUCLEOTIDE SEQUENCE</scope>
    <source>
        <strain evidence="2">Hz1</strain>
        <tissue evidence="2">Whole</tissue>
    </source>
</reference>
<dbReference type="GO" id="GO:0017101">
    <property type="term" value="C:aminoacyl-tRNA synthetase multienzyme complex"/>
    <property type="evidence" value="ECO:0007669"/>
    <property type="project" value="TreeGrafter"/>
</dbReference>
<dbReference type="PANTHER" id="PTHR43450:SF1">
    <property type="entry name" value="ASPARTATE--TRNA LIGASE, CYTOPLASMIC"/>
    <property type="match status" value="1"/>
</dbReference>
<evidence type="ECO:0000313" key="2">
    <source>
        <dbReference type="EMBL" id="NDJ93699.1"/>
    </source>
</evidence>
<proteinExistence type="predicted"/>
<accession>A0A6G3MI79</accession>
<dbReference type="GO" id="GO:0006422">
    <property type="term" value="P:aspartyl-tRNA aminoacylation"/>
    <property type="evidence" value="ECO:0007669"/>
    <property type="project" value="InterPro"/>
</dbReference>
<keyword evidence="2" id="KW-0436">Ligase</keyword>
<dbReference type="EMBL" id="GHBP01004640">
    <property type="protein sequence ID" value="NDJ93699.1"/>
    <property type="molecule type" value="Transcribed_RNA"/>
</dbReference>
<name>A0A6G3MI79_HENSL</name>
<dbReference type="InterPro" id="IPR045864">
    <property type="entry name" value="aa-tRNA-synth_II/BPL/LPL"/>
</dbReference>
<dbReference type="GO" id="GO:0004815">
    <property type="term" value="F:aspartate-tRNA ligase activity"/>
    <property type="evidence" value="ECO:0007669"/>
    <property type="project" value="InterPro"/>
</dbReference>
<dbReference type="GO" id="GO:0005829">
    <property type="term" value="C:cytosol"/>
    <property type="evidence" value="ECO:0007669"/>
    <property type="project" value="TreeGrafter"/>
</dbReference>
<protein>
    <submittedName>
        <fullName evidence="2">Aspartate--tRNA ligase, cytoplasmic (Trinotate prediction)</fullName>
    </submittedName>
</protein>
<organism evidence="2">
    <name type="scientific">Henneguya salminicola</name>
    <name type="common">Myxosporean</name>
    <dbReference type="NCBI Taxonomy" id="69463"/>
    <lineage>
        <taxon>Eukaryota</taxon>
        <taxon>Metazoa</taxon>
        <taxon>Cnidaria</taxon>
        <taxon>Myxozoa</taxon>
        <taxon>Myxosporea</taxon>
        <taxon>Bivalvulida</taxon>
        <taxon>Platysporina</taxon>
        <taxon>Myxobolidae</taxon>
        <taxon>Henneguya</taxon>
    </lineage>
</organism>
<dbReference type="GO" id="GO:0003723">
    <property type="term" value="F:RNA binding"/>
    <property type="evidence" value="ECO:0007669"/>
    <property type="project" value="TreeGrafter"/>
</dbReference>